<evidence type="ECO:0008006" key="3">
    <source>
        <dbReference type="Google" id="ProtNLM"/>
    </source>
</evidence>
<dbReference type="AlphaFoldDB" id="A0A1G4I3B2"/>
<proteinExistence type="predicted"/>
<dbReference type="GeneID" id="92383081"/>
<name>A0A1G4I3B2_TRYEQ</name>
<dbReference type="EMBL" id="CZPT02000501">
    <property type="protein sequence ID" value="SCU66129.1"/>
    <property type="molecule type" value="Genomic_DNA"/>
</dbReference>
<evidence type="ECO:0000313" key="1">
    <source>
        <dbReference type="EMBL" id="SCU66129.1"/>
    </source>
</evidence>
<sequence length="201" mass="21687">MESLVRDTDLTVSAHTCEESNTHGLSKLLLTHLKLDNIILESVSCVGRGHNGDARSQWWSLSAGHLGKWCHNQHGTLHGGLCLAILCALSKAHVAMYIKLHCANGSVTTGRNEGITTGGSSTPSVLGVHIQYLLPVVTTHSLKVLTKVKCEEDAVVRVDAVLFRAVDVEKQQHGGHLLGGCSPLCKATINMKRQQKRICSL</sequence>
<dbReference type="VEuPathDB" id="TriTrypDB:TEOVI_000914700"/>
<accession>A0A1G4I3B2</accession>
<evidence type="ECO:0000313" key="2">
    <source>
        <dbReference type="Proteomes" id="UP000195570"/>
    </source>
</evidence>
<dbReference type="Proteomes" id="UP000195570">
    <property type="component" value="Unassembled WGS sequence"/>
</dbReference>
<organism evidence="1 2">
    <name type="scientific">Trypanosoma equiperdum</name>
    <dbReference type="NCBI Taxonomy" id="5694"/>
    <lineage>
        <taxon>Eukaryota</taxon>
        <taxon>Discoba</taxon>
        <taxon>Euglenozoa</taxon>
        <taxon>Kinetoplastea</taxon>
        <taxon>Metakinetoplastina</taxon>
        <taxon>Trypanosomatida</taxon>
        <taxon>Trypanosomatidae</taxon>
        <taxon>Trypanosoma</taxon>
    </lineage>
</organism>
<keyword evidence="2" id="KW-1185">Reference proteome</keyword>
<gene>
    <name evidence="1" type="ORF">TEOVI_000914700</name>
</gene>
<comment type="caution">
    <text evidence="1">The sequence shown here is derived from an EMBL/GenBank/DDBJ whole genome shotgun (WGS) entry which is preliminary data.</text>
</comment>
<reference evidence="1" key="1">
    <citation type="submission" date="2016-09" db="EMBL/GenBank/DDBJ databases">
        <authorList>
            <person name="Hebert L."/>
            <person name="Moumen B."/>
        </authorList>
    </citation>
    <scope>NUCLEOTIDE SEQUENCE [LARGE SCALE GENOMIC DNA]</scope>
    <source>
        <strain evidence="1">OVI</strain>
    </source>
</reference>
<dbReference type="RefSeq" id="XP_067077615.1">
    <property type="nucleotide sequence ID" value="XM_067221514.1"/>
</dbReference>
<protein>
    <recommendedName>
        <fullName evidence="3">Thioesterase superfamily</fullName>
    </recommendedName>
</protein>